<dbReference type="CDD" id="cd00293">
    <property type="entry name" value="USP-like"/>
    <property type="match status" value="1"/>
</dbReference>
<organism evidence="2 3">
    <name type="scientific">Sneathiella chinensis</name>
    <dbReference type="NCBI Taxonomy" id="349750"/>
    <lineage>
        <taxon>Bacteria</taxon>
        <taxon>Pseudomonadati</taxon>
        <taxon>Pseudomonadota</taxon>
        <taxon>Alphaproteobacteria</taxon>
        <taxon>Sneathiellales</taxon>
        <taxon>Sneathiellaceae</taxon>
        <taxon>Sneathiella</taxon>
    </lineage>
</organism>
<sequence length="162" mass="17887">MTEQNNGSKRRNKFLVVVDDTPECKTAIRFACRRAWHVGGGVTLLNVIEPPDFQHWMGVEQVMRDEAREAAEELLQSLAEQIRKDTNIIPEFAIREGNTKEQLLQLIEEDPDIRILVLAASPDTGGPGPLVKSLVGEMSGTFAIPITVVPGNLNDQQLDAVS</sequence>
<dbReference type="EMBL" id="BSNF01000001">
    <property type="protein sequence ID" value="GLQ05217.1"/>
    <property type="molecule type" value="Genomic_DNA"/>
</dbReference>
<evidence type="ECO:0000313" key="2">
    <source>
        <dbReference type="EMBL" id="GLQ05217.1"/>
    </source>
</evidence>
<comment type="caution">
    <text evidence="2">The sequence shown here is derived from an EMBL/GenBank/DDBJ whole genome shotgun (WGS) entry which is preliminary data.</text>
</comment>
<dbReference type="Gene3D" id="3.40.50.12370">
    <property type="match status" value="1"/>
</dbReference>
<gene>
    <name evidence="2" type="ORF">GCM10007924_04380</name>
</gene>
<evidence type="ECO:0000313" key="3">
    <source>
        <dbReference type="Proteomes" id="UP001161409"/>
    </source>
</evidence>
<reference evidence="2" key="2">
    <citation type="submission" date="2023-01" db="EMBL/GenBank/DDBJ databases">
        <title>Draft genome sequence of Sneathiella chinensis strain NBRC 103408.</title>
        <authorList>
            <person name="Sun Q."/>
            <person name="Mori K."/>
        </authorList>
    </citation>
    <scope>NUCLEOTIDE SEQUENCE</scope>
    <source>
        <strain evidence="2">NBRC 103408</strain>
    </source>
</reference>
<proteinExistence type="predicted"/>
<dbReference type="RefSeq" id="WP_169559233.1">
    <property type="nucleotide sequence ID" value="NZ_BSNF01000001.1"/>
</dbReference>
<dbReference type="Proteomes" id="UP001161409">
    <property type="component" value="Unassembled WGS sequence"/>
</dbReference>
<dbReference type="SUPFAM" id="SSF52402">
    <property type="entry name" value="Adenine nucleotide alpha hydrolases-like"/>
    <property type="match status" value="1"/>
</dbReference>
<keyword evidence="3" id="KW-1185">Reference proteome</keyword>
<accession>A0ABQ5U1I8</accession>
<dbReference type="InterPro" id="IPR006016">
    <property type="entry name" value="UspA"/>
</dbReference>
<name>A0ABQ5U1I8_9PROT</name>
<feature type="domain" description="UspA" evidence="1">
    <location>
        <begin position="12"/>
        <end position="149"/>
    </location>
</feature>
<dbReference type="Pfam" id="PF00582">
    <property type="entry name" value="Usp"/>
    <property type="match status" value="1"/>
</dbReference>
<evidence type="ECO:0000259" key="1">
    <source>
        <dbReference type="Pfam" id="PF00582"/>
    </source>
</evidence>
<protein>
    <submittedName>
        <fullName evidence="2">Universal stress protein A</fullName>
    </submittedName>
</protein>
<reference evidence="2" key="1">
    <citation type="journal article" date="2014" name="Int. J. Syst. Evol. Microbiol.">
        <title>Complete genome of a new Firmicutes species belonging to the dominant human colonic microbiota ('Ruminococcus bicirculans') reveals two chromosomes and a selective capacity to utilize plant glucans.</title>
        <authorList>
            <consortium name="NISC Comparative Sequencing Program"/>
            <person name="Wegmann U."/>
            <person name="Louis P."/>
            <person name="Goesmann A."/>
            <person name="Henrissat B."/>
            <person name="Duncan S.H."/>
            <person name="Flint H.J."/>
        </authorList>
    </citation>
    <scope>NUCLEOTIDE SEQUENCE</scope>
    <source>
        <strain evidence="2">NBRC 103408</strain>
    </source>
</reference>